<proteinExistence type="predicted"/>
<sequence length="170" mass="18931">MKKVFSIRLLFIIAVALLVSQKMRAQAFDGADDHRVYVGYSHIGKLSGVELGYEEGFNDYLSWGIQANVLFTGDKPDEEGKFLDAYDASFHCNFHWSEVFRLPSRFDVYTGVLAGLKTIGIGCGARYHFSENFGIYAAAHYSPISTFTLSGSRIYYKGEPALSVGLTIGW</sequence>
<dbReference type="Pfam" id="PF20351">
    <property type="entry name" value="DUF6646"/>
    <property type="match status" value="1"/>
</dbReference>
<accession>H1Q4I0</accession>
<evidence type="ECO:0000313" key="3">
    <source>
        <dbReference type="Proteomes" id="UP000016023"/>
    </source>
</evidence>
<evidence type="ECO:0000313" key="2">
    <source>
        <dbReference type="EMBL" id="EHO67081.1"/>
    </source>
</evidence>
<name>H1Q4I0_9BACT</name>
<comment type="caution">
    <text evidence="2">The sequence shown here is derived from an EMBL/GenBank/DDBJ whole genome shotgun (WGS) entry which is preliminary data.</text>
</comment>
<feature type="chain" id="PRO_5003552071" description="Outer membrane protein beta-barrel domain-containing protein" evidence="1">
    <location>
        <begin position="28"/>
        <end position="170"/>
    </location>
</feature>
<dbReference type="RefSeq" id="WP_006953382.1">
    <property type="nucleotide sequence ID" value="NZ_JH594523.1"/>
</dbReference>
<dbReference type="HOGENOM" id="CLU_1531198_0_0_10"/>
<evidence type="ECO:0000256" key="1">
    <source>
        <dbReference type="SAM" id="SignalP"/>
    </source>
</evidence>
<keyword evidence="3" id="KW-1185">Reference proteome</keyword>
<dbReference type="EMBL" id="AGWK01000049">
    <property type="protein sequence ID" value="EHO67081.1"/>
    <property type="molecule type" value="Genomic_DNA"/>
</dbReference>
<organism evidence="2 3">
    <name type="scientific">Prevotella micans F0438</name>
    <dbReference type="NCBI Taxonomy" id="883158"/>
    <lineage>
        <taxon>Bacteria</taxon>
        <taxon>Pseudomonadati</taxon>
        <taxon>Bacteroidota</taxon>
        <taxon>Bacteroidia</taxon>
        <taxon>Bacteroidales</taxon>
        <taxon>Prevotellaceae</taxon>
        <taxon>Prevotella</taxon>
    </lineage>
</organism>
<keyword evidence="1" id="KW-0732">Signal</keyword>
<dbReference type="eggNOG" id="COG3637">
    <property type="taxonomic scope" value="Bacteria"/>
</dbReference>
<dbReference type="Proteomes" id="UP000016023">
    <property type="component" value="Unassembled WGS sequence"/>
</dbReference>
<dbReference type="STRING" id="883158.HMPREF9140_01818"/>
<gene>
    <name evidence="2" type="ORF">HMPREF9140_01818</name>
</gene>
<evidence type="ECO:0008006" key="4">
    <source>
        <dbReference type="Google" id="ProtNLM"/>
    </source>
</evidence>
<dbReference type="PATRIC" id="fig|883158.3.peg.1818"/>
<dbReference type="InterPro" id="IPR046588">
    <property type="entry name" value="DUF6646"/>
</dbReference>
<protein>
    <recommendedName>
        <fullName evidence="4">Outer membrane protein beta-barrel domain-containing protein</fullName>
    </recommendedName>
</protein>
<dbReference type="AlphaFoldDB" id="H1Q4I0"/>
<feature type="signal peptide" evidence="1">
    <location>
        <begin position="1"/>
        <end position="27"/>
    </location>
</feature>
<reference evidence="2 3" key="1">
    <citation type="submission" date="2011-12" db="EMBL/GenBank/DDBJ databases">
        <title>The Genome Sequence of Prevotella micans F0438.</title>
        <authorList>
            <consortium name="The Broad Institute Genome Sequencing Platform"/>
            <person name="Earl A."/>
            <person name="Ward D."/>
            <person name="Feldgarden M."/>
            <person name="Gevers D."/>
            <person name="Izard J."/>
            <person name="Baranova O.V."/>
            <person name="Blanton J.M."/>
            <person name="Wade W.G."/>
            <person name="Dewhirst F.E."/>
            <person name="Young S.K."/>
            <person name="Zeng Q."/>
            <person name="Gargeya S."/>
            <person name="Fitzgerald M."/>
            <person name="Haas B."/>
            <person name="Abouelleil A."/>
            <person name="Alvarado L."/>
            <person name="Arachchi H.M."/>
            <person name="Berlin A."/>
            <person name="Chapman S.B."/>
            <person name="Gearin G."/>
            <person name="Goldberg J."/>
            <person name="Griggs A."/>
            <person name="Gujja S."/>
            <person name="Hansen M."/>
            <person name="Heiman D."/>
            <person name="Howarth C."/>
            <person name="Larimer J."/>
            <person name="Lui A."/>
            <person name="MacDonald P.J.P."/>
            <person name="McCowen C."/>
            <person name="Montmayeur A."/>
            <person name="Murphy C."/>
            <person name="Neiman D."/>
            <person name="Pearson M."/>
            <person name="Priest M."/>
            <person name="Roberts A."/>
            <person name="Saif S."/>
            <person name="Shea T."/>
            <person name="Sisk P."/>
            <person name="Stolte C."/>
            <person name="Sykes S."/>
            <person name="Wortman J."/>
            <person name="Nusbaum C."/>
            <person name="Birren B."/>
        </authorList>
    </citation>
    <scope>NUCLEOTIDE SEQUENCE [LARGE SCALE GENOMIC DNA]</scope>
    <source>
        <strain evidence="2 3">F0438</strain>
    </source>
</reference>